<evidence type="ECO:0000256" key="4">
    <source>
        <dbReference type="SAM" id="MobiDB-lite"/>
    </source>
</evidence>
<reference evidence="6 7" key="1">
    <citation type="journal article" date="2016" name="Int. J. Syst. Evol. Microbiol.">
        <title>Nocardioides albidus sp. nov., an actinobacterium isolated from garden soil.</title>
        <authorList>
            <person name="Singh H."/>
            <person name="Du J."/>
            <person name="Trinh H."/>
            <person name="Won K."/>
            <person name="Yang J.E."/>
            <person name="Yin C."/>
            <person name="Kook M."/>
            <person name="Yi T.H."/>
        </authorList>
    </citation>
    <scope>NUCLEOTIDE SEQUENCE [LARGE SCALE GENOMIC DNA]</scope>
    <source>
        <strain evidence="6 7">CCTCC AB 2015297</strain>
    </source>
</reference>
<dbReference type="GO" id="GO:0016829">
    <property type="term" value="F:lyase activity"/>
    <property type="evidence" value="ECO:0007669"/>
    <property type="project" value="UniProtKB-KW"/>
</dbReference>
<accession>A0A5C4VTB1</accession>
<dbReference type="InterPro" id="IPR029000">
    <property type="entry name" value="Cyclophilin-like_dom_sf"/>
</dbReference>
<evidence type="ECO:0000256" key="2">
    <source>
        <dbReference type="ARBA" id="ARBA00022801"/>
    </source>
</evidence>
<feature type="domain" description="Carboxyltransferase" evidence="5">
    <location>
        <begin position="148"/>
        <end position="439"/>
    </location>
</feature>
<organism evidence="6 7">
    <name type="scientific">Nocardioides albidus</name>
    <dbReference type="NCBI Taxonomy" id="1517589"/>
    <lineage>
        <taxon>Bacteria</taxon>
        <taxon>Bacillati</taxon>
        <taxon>Actinomycetota</taxon>
        <taxon>Actinomycetes</taxon>
        <taxon>Propionibacteriales</taxon>
        <taxon>Nocardioidaceae</taxon>
        <taxon>Nocardioides</taxon>
    </lineage>
</organism>
<dbReference type="Pfam" id="PF02626">
    <property type="entry name" value="CT_A_B"/>
    <property type="match status" value="1"/>
</dbReference>
<evidence type="ECO:0000256" key="1">
    <source>
        <dbReference type="ARBA" id="ARBA00022741"/>
    </source>
</evidence>
<keyword evidence="1" id="KW-0547">Nucleotide-binding</keyword>
<dbReference type="InterPro" id="IPR003778">
    <property type="entry name" value="CT_A_B"/>
</dbReference>
<feature type="region of interest" description="Disordered" evidence="4">
    <location>
        <begin position="1"/>
        <end position="70"/>
    </location>
</feature>
<dbReference type="SMART" id="SM00797">
    <property type="entry name" value="AHS2"/>
    <property type="match status" value="1"/>
</dbReference>
<dbReference type="GO" id="GO:0005524">
    <property type="term" value="F:ATP binding"/>
    <property type="evidence" value="ECO:0007669"/>
    <property type="project" value="UniProtKB-KW"/>
</dbReference>
<dbReference type="PANTHER" id="PTHR43309:SF3">
    <property type="entry name" value="5-OXOPROLINASE SUBUNIT C"/>
    <property type="match status" value="1"/>
</dbReference>
<keyword evidence="2" id="KW-0378">Hydrolase</keyword>
<evidence type="ECO:0000313" key="6">
    <source>
        <dbReference type="EMBL" id="TNM38656.1"/>
    </source>
</evidence>
<comment type="caution">
    <text evidence="6">The sequence shown here is derived from an EMBL/GenBank/DDBJ whole genome shotgun (WGS) entry which is preliminary data.</text>
</comment>
<name>A0A5C4VTB1_9ACTN</name>
<dbReference type="InterPro" id="IPR052708">
    <property type="entry name" value="PxpC"/>
</dbReference>
<feature type="compositionally biased region" description="Basic residues" evidence="4">
    <location>
        <begin position="86"/>
        <end position="116"/>
    </location>
</feature>
<dbReference type="EMBL" id="VDMP01000025">
    <property type="protein sequence ID" value="TNM38656.1"/>
    <property type="molecule type" value="Genomic_DNA"/>
</dbReference>
<evidence type="ECO:0000259" key="5">
    <source>
        <dbReference type="SMART" id="SM00797"/>
    </source>
</evidence>
<dbReference type="GO" id="GO:0016787">
    <property type="term" value="F:hydrolase activity"/>
    <property type="evidence" value="ECO:0007669"/>
    <property type="project" value="UniProtKB-KW"/>
</dbReference>
<evidence type="ECO:0000313" key="7">
    <source>
        <dbReference type="Proteomes" id="UP000313231"/>
    </source>
</evidence>
<protein>
    <submittedName>
        <fullName evidence="6">5-oxoprolinase/urea amidolyase family protein</fullName>
    </submittedName>
</protein>
<keyword evidence="7" id="KW-1185">Reference proteome</keyword>
<evidence type="ECO:0000256" key="3">
    <source>
        <dbReference type="ARBA" id="ARBA00022840"/>
    </source>
</evidence>
<gene>
    <name evidence="6" type="ORF">FHP29_15665</name>
</gene>
<dbReference type="AlphaFoldDB" id="A0A5C4VTB1"/>
<keyword evidence="6" id="KW-0456">Lyase</keyword>
<dbReference type="SUPFAM" id="SSF50891">
    <property type="entry name" value="Cyclophilin-like"/>
    <property type="match status" value="1"/>
</dbReference>
<feature type="compositionally biased region" description="Basic residues" evidence="4">
    <location>
        <begin position="1"/>
        <end position="13"/>
    </location>
</feature>
<keyword evidence="3" id="KW-0067">ATP-binding</keyword>
<dbReference type="Proteomes" id="UP000313231">
    <property type="component" value="Unassembled WGS sequence"/>
</dbReference>
<proteinExistence type="predicted"/>
<feature type="compositionally biased region" description="Low complexity" evidence="4">
    <location>
        <begin position="24"/>
        <end position="35"/>
    </location>
</feature>
<dbReference type="Gene3D" id="2.40.100.10">
    <property type="entry name" value="Cyclophilin-like"/>
    <property type="match status" value="1"/>
</dbReference>
<sequence length="449" mass="48887">MDARGRRRHRRVRDRPLPDGVTGRLPALRPHAAHLASRRRRRGRDGLPGLPAVRPRPVHPRDRVGAEEPAAAGIRGLLSVADHRGALRRRRLPGRGRAHPRRGGHRRRAPPSRRRRGGDPVRTETVEVINPGLQTTVQAWPGRLGLRAFGHAASGPMDHVCFRAANSLVGNAPGAPALEVPMIDLSVALLQDAQVAVTGPDDARVLRNDVEVAMWETIDVRAGDILTTVNTNGPGFRVYLAVSGGFDVPEVLGSAATSLVAGIGGVEGRALDRGDVLRTRPQARIPRRRLPESMRPRFTTDWEVEVIEGPHARPDFLTAEDWNVLTGTTWRVDLNSDRIGTRLHPHRFAWARTDAGVWGGHPSNLLDTSYPAGGVLANGDVLTILGADSNTSGGFAVVATVPRCGLWKVGQMRPGRDRLRFREVSYEEARALNTRVDFSIDPARMTGAG</sequence>
<dbReference type="PANTHER" id="PTHR43309">
    <property type="entry name" value="5-OXOPROLINASE SUBUNIT C"/>
    <property type="match status" value="1"/>
</dbReference>
<feature type="region of interest" description="Disordered" evidence="4">
    <location>
        <begin position="85"/>
        <end position="122"/>
    </location>
</feature>
<dbReference type="NCBIfam" id="TIGR00724">
    <property type="entry name" value="urea_amlyse_rel"/>
    <property type="match status" value="1"/>
</dbReference>